<dbReference type="RefSeq" id="XP_018458740.1">
    <property type="nucleotide sequence ID" value="XM_018603238.2"/>
</dbReference>
<dbReference type="Proteomes" id="UP000504610">
    <property type="component" value="Chromosome 4"/>
</dbReference>
<proteinExistence type="predicted"/>
<dbReference type="OrthoDB" id="1462243at2759"/>
<protein>
    <submittedName>
        <fullName evidence="2">Synaptotagmin-3-like isoform X2</fullName>
    </submittedName>
</protein>
<evidence type="ECO:0000313" key="2">
    <source>
        <dbReference type="RefSeq" id="XP_018458740.1"/>
    </source>
</evidence>
<accession>A0A6J0LEW9</accession>
<name>A0A6J0LEW9_RAPSA</name>
<dbReference type="GeneID" id="108829616"/>
<sequence length="89" mass="10205">MWPYLDKAVCEIIRSSAQAIFAGYIGTFCIESIEFEKLSLPPTVHDVAVEREVEGDLLLGDMVQERRILTCYYVSGLRSSCRSYRRSHQ</sequence>
<organism evidence="1 2">
    <name type="scientific">Raphanus sativus</name>
    <name type="common">Radish</name>
    <name type="synonym">Raphanus raphanistrum var. sativus</name>
    <dbReference type="NCBI Taxonomy" id="3726"/>
    <lineage>
        <taxon>Eukaryota</taxon>
        <taxon>Viridiplantae</taxon>
        <taxon>Streptophyta</taxon>
        <taxon>Embryophyta</taxon>
        <taxon>Tracheophyta</taxon>
        <taxon>Spermatophyta</taxon>
        <taxon>Magnoliopsida</taxon>
        <taxon>eudicotyledons</taxon>
        <taxon>Gunneridae</taxon>
        <taxon>Pentapetalae</taxon>
        <taxon>rosids</taxon>
        <taxon>malvids</taxon>
        <taxon>Brassicales</taxon>
        <taxon>Brassicaceae</taxon>
        <taxon>Brassiceae</taxon>
        <taxon>Raphanus</taxon>
    </lineage>
</organism>
<gene>
    <name evidence="2" type="primary">LOC108829616</name>
</gene>
<dbReference type="AlphaFoldDB" id="A0A6J0LEW9"/>
<keyword evidence="1" id="KW-1185">Reference proteome</keyword>
<reference evidence="2" key="2">
    <citation type="submission" date="2025-08" db="UniProtKB">
        <authorList>
            <consortium name="RefSeq"/>
        </authorList>
    </citation>
    <scope>IDENTIFICATION</scope>
    <source>
        <tissue evidence="2">Leaf</tissue>
    </source>
</reference>
<reference evidence="1" key="1">
    <citation type="journal article" date="2019" name="Database">
        <title>The radish genome database (RadishGD): an integrated information resource for radish genomics.</title>
        <authorList>
            <person name="Yu H.J."/>
            <person name="Baek S."/>
            <person name="Lee Y.J."/>
            <person name="Cho A."/>
            <person name="Mun J.H."/>
        </authorList>
    </citation>
    <scope>NUCLEOTIDE SEQUENCE [LARGE SCALE GENOMIC DNA]</scope>
    <source>
        <strain evidence="1">cv. WK10039</strain>
    </source>
</reference>
<evidence type="ECO:0000313" key="1">
    <source>
        <dbReference type="Proteomes" id="UP000504610"/>
    </source>
</evidence>